<evidence type="ECO:0000313" key="9">
    <source>
        <dbReference type="EMBL" id="KAJ6236167.1"/>
    </source>
</evidence>
<evidence type="ECO:0000256" key="2">
    <source>
        <dbReference type="ARBA" id="ARBA00022679"/>
    </source>
</evidence>
<evidence type="ECO:0000256" key="7">
    <source>
        <dbReference type="SAM" id="MobiDB-lite"/>
    </source>
</evidence>
<accession>A0ABQ8XU81</accession>
<proteinExistence type="predicted"/>
<sequence>MSHNIGPFRIGRLIGTGATGKVKLAFHKETGERVAIKIVNKRVLTSTDQRESVGRSRMEKEIATLELMDHPNVLRLIRSFVADRHLFLITEYFENGDLFSFIQKRKHIDHHQSLAFFQQLIFGLDYLHQMGICHRDLKPENLLLDKNFTLKIADFGMCHLLNKDEYLTSFCGTSHYVAPEILSRKRYNGKCADVWSCGVILYLLLCGELPFNANRSKKLFEKIKKGSFKLPKKLTKSEKDLLKRMLNIDPKRRITLPEIKQHHWFKSNFPKSLILPHIKPLSQIKMKKIFKQVDLDILKKMKFLGSQYSIEELKKLILMDQKSIEKNIYYLYKIGKRKRTKLWKKISKIDHKLINKKNKNNSNNSKKLNKNVRNSKNHKTKLKKRKSLPQPLYSKQLIKEYNTNKSHCENIQKKSTKISNSSFSPYSSLNPSTSWSSSSRSISPLQPIIQSNPNTIKGSNTTLKSNLYSPNKNIMIKGNSTINDKFNPIVNFGLINHSTSTETRTSEVPTLFCDDIKQQIPKKKLTKSTKPSPILITITKHKQKKETSKKTNTKKPKCCGLVREFGLFDKFPKFNHSPIVNRQKRFKSKAKKKQNKDTRKKMPTQGKENFIYNNQNKKNISRLIPEQSNNVQNGIIQKHFTLGQDNQQTKCSPTLNFHSLLKNKKIRFKENRKEIILKSKNPICNIILQIQNVLTLLEFKWRIPNFFLIFASKQNLKFKLKISQLSNNNKNVSFRLQTGNFQEFKTLITSIIGYLKI</sequence>
<dbReference type="Gene3D" id="1.10.510.10">
    <property type="entry name" value="Transferase(Phosphotransferase) domain 1"/>
    <property type="match status" value="1"/>
</dbReference>
<dbReference type="GO" id="GO:0016301">
    <property type="term" value="F:kinase activity"/>
    <property type="evidence" value="ECO:0007669"/>
    <property type="project" value="UniProtKB-KW"/>
</dbReference>
<dbReference type="InterPro" id="IPR017441">
    <property type="entry name" value="Protein_kinase_ATP_BS"/>
</dbReference>
<evidence type="ECO:0000256" key="4">
    <source>
        <dbReference type="ARBA" id="ARBA00022777"/>
    </source>
</evidence>
<dbReference type="InterPro" id="IPR011009">
    <property type="entry name" value="Kinase-like_dom_sf"/>
</dbReference>
<keyword evidence="1" id="KW-0723">Serine/threonine-protein kinase</keyword>
<evidence type="ECO:0000256" key="3">
    <source>
        <dbReference type="ARBA" id="ARBA00022741"/>
    </source>
</evidence>
<evidence type="ECO:0000256" key="1">
    <source>
        <dbReference type="ARBA" id="ARBA00022527"/>
    </source>
</evidence>
<evidence type="ECO:0000256" key="5">
    <source>
        <dbReference type="ARBA" id="ARBA00022840"/>
    </source>
</evidence>
<feature type="domain" description="Protein kinase" evidence="8">
    <location>
        <begin position="8"/>
        <end position="265"/>
    </location>
</feature>
<dbReference type="PROSITE" id="PS50011">
    <property type="entry name" value="PROTEIN_KINASE_DOM"/>
    <property type="match status" value="1"/>
</dbReference>
<feature type="region of interest" description="Disordered" evidence="7">
    <location>
        <begin position="356"/>
        <end position="389"/>
    </location>
</feature>
<evidence type="ECO:0000313" key="10">
    <source>
        <dbReference type="Proteomes" id="UP001150062"/>
    </source>
</evidence>
<feature type="binding site" evidence="6">
    <location>
        <position position="37"/>
    </location>
    <ligand>
        <name>ATP</name>
        <dbReference type="ChEBI" id="CHEBI:30616"/>
    </ligand>
</feature>
<evidence type="ECO:0000256" key="6">
    <source>
        <dbReference type="PROSITE-ProRule" id="PRU10141"/>
    </source>
</evidence>
<dbReference type="PROSITE" id="PS00107">
    <property type="entry name" value="PROTEIN_KINASE_ATP"/>
    <property type="match status" value="1"/>
</dbReference>
<evidence type="ECO:0000259" key="8">
    <source>
        <dbReference type="PROSITE" id="PS50011"/>
    </source>
</evidence>
<gene>
    <name evidence="9" type="ORF">M0813_28089</name>
</gene>
<name>A0ABQ8XU81_9EUKA</name>
<protein>
    <submittedName>
        <fullName evidence="9">Protein kinase</fullName>
    </submittedName>
</protein>
<dbReference type="PANTHER" id="PTHR24346:SF82">
    <property type="entry name" value="KP78A-RELATED"/>
    <property type="match status" value="1"/>
</dbReference>
<keyword evidence="3 6" id="KW-0547">Nucleotide-binding</keyword>
<keyword evidence="10" id="KW-1185">Reference proteome</keyword>
<dbReference type="InterPro" id="IPR008271">
    <property type="entry name" value="Ser/Thr_kinase_AS"/>
</dbReference>
<feature type="compositionally biased region" description="Basic residues" evidence="7">
    <location>
        <begin position="367"/>
        <end position="387"/>
    </location>
</feature>
<dbReference type="PROSITE" id="PS00108">
    <property type="entry name" value="PROTEIN_KINASE_ST"/>
    <property type="match status" value="1"/>
</dbReference>
<dbReference type="Pfam" id="PF00069">
    <property type="entry name" value="Pkinase"/>
    <property type="match status" value="1"/>
</dbReference>
<feature type="compositionally biased region" description="Basic residues" evidence="7">
    <location>
        <begin position="584"/>
        <end position="602"/>
    </location>
</feature>
<dbReference type="SUPFAM" id="SSF56112">
    <property type="entry name" value="Protein kinase-like (PK-like)"/>
    <property type="match status" value="1"/>
</dbReference>
<dbReference type="EMBL" id="JAOAOG010000246">
    <property type="protein sequence ID" value="KAJ6236167.1"/>
    <property type="molecule type" value="Genomic_DNA"/>
</dbReference>
<keyword evidence="4 9" id="KW-0418">Kinase</keyword>
<reference evidence="9" key="1">
    <citation type="submission" date="2022-08" db="EMBL/GenBank/DDBJ databases">
        <title>Novel sulfate-reducing endosymbionts in the free-living metamonad Anaeramoeba.</title>
        <authorList>
            <person name="Jerlstrom-Hultqvist J."/>
            <person name="Cepicka I."/>
            <person name="Gallot-Lavallee L."/>
            <person name="Salas-Leiva D."/>
            <person name="Curtis B.A."/>
            <person name="Zahonova K."/>
            <person name="Pipaliya S."/>
            <person name="Dacks J."/>
            <person name="Roger A.J."/>
        </authorList>
    </citation>
    <scope>NUCLEOTIDE SEQUENCE</scope>
    <source>
        <strain evidence="9">Schooner1</strain>
    </source>
</reference>
<feature type="region of interest" description="Disordered" evidence="7">
    <location>
        <begin position="418"/>
        <end position="449"/>
    </location>
</feature>
<dbReference type="SMART" id="SM00220">
    <property type="entry name" value="S_TKc"/>
    <property type="match status" value="1"/>
</dbReference>
<dbReference type="PANTHER" id="PTHR24346">
    <property type="entry name" value="MAP/MICROTUBULE AFFINITY-REGULATING KINASE"/>
    <property type="match status" value="1"/>
</dbReference>
<keyword evidence="5 6" id="KW-0067">ATP-binding</keyword>
<organism evidence="9 10">
    <name type="scientific">Anaeramoeba flamelloides</name>
    <dbReference type="NCBI Taxonomy" id="1746091"/>
    <lineage>
        <taxon>Eukaryota</taxon>
        <taxon>Metamonada</taxon>
        <taxon>Anaeramoebidae</taxon>
        <taxon>Anaeramoeba</taxon>
    </lineage>
</organism>
<dbReference type="InterPro" id="IPR000719">
    <property type="entry name" value="Prot_kinase_dom"/>
</dbReference>
<keyword evidence="2" id="KW-0808">Transferase</keyword>
<dbReference type="Proteomes" id="UP001150062">
    <property type="component" value="Unassembled WGS sequence"/>
</dbReference>
<feature type="region of interest" description="Disordered" evidence="7">
    <location>
        <begin position="584"/>
        <end position="606"/>
    </location>
</feature>
<comment type="caution">
    <text evidence="9">The sequence shown here is derived from an EMBL/GenBank/DDBJ whole genome shotgun (WGS) entry which is preliminary data.</text>
</comment>